<gene>
    <name evidence="1" type="ORF">ECRASSUSDP1_LOCUS3847</name>
</gene>
<sequence>MEIIKRGFAPEQLVNIRSHHNQQAQTSIGNCTRFGSKLKLKIRNSYDKMHSDLQKARIMSPRVVRFGEKISCFTLTIKNKEIPPPISMAMLRSSTPQFDHEIMLLAQKFPVIPLRRRREGYRDALRIKHSSTGCYEFERLHQGEIELFNTRKLASKIKSWILKTAYKAYAIRMKKYNKPIPKMCVYPSAFRNYTGKHKPHKRRTKRNKQQSHINIVTKSSNYNSNFNHNTQGKEDFHDEIELQYGDFAEEREFLMKTLDTRNCNTPQLLPNEIITPLAAEEIMPQSKLSKQESFKFFPKTLAPLVNQQAKYIRRTPSKNTPAQKTIVRNNISKNCFQSSSPKPIPKNFRRSNFPLKKFKIYRKKRCEDQNVMKNLRRHSRNYSEYKQNFFINTPKQVSIQAEHKLLHAKKGYKLPANARVSRQRKSQVIPQPSHLVTKINKILNPGLKLPLIS</sequence>
<proteinExistence type="predicted"/>
<dbReference type="EMBL" id="CAMPGE010003679">
    <property type="protein sequence ID" value="CAI2362523.1"/>
    <property type="molecule type" value="Genomic_DNA"/>
</dbReference>
<organism evidence="1 2">
    <name type="scientific">Euplotes crassus</name>
    <dbReference type="NCBI Taxonomy" id="5936"/>
    <lineage>
        <taxon>Eukaryota</taxon>
        <taxon>Sar</taxon>
        <taxon>Alveolata</taxon>
        <taxon>Ciliophora</taxon>
        <taxon>Intramacronucleata</taxon>
        <taxon>Spirotrichea</taxon>
        <taxon>Hypotrichia</taxon>
        <taxon>Euplotida</taxon>
        <taxon>Euplotidae</taxon>
        <taxon>Moneuplotes</taxon>
    </lineage>
</organism>
<protein>
    <submittedName>
        <fullName evidence="1">Uncharacterized protein</fullName>
    </submittedName>
</protein>
<keyword evidence="2" id="KW-1185">Reference proteome</keyword>
<evidence type="ECO:0000313" key="2">
    <source>
        <dbReference type="Proteomes" id="UP001295684"/>
    </source>
</evidence>
<dbReference type="Proteomes" id="UP001295684">
    <property type="component" value="Unassembled WGS sequence"/>
</dbReference>
<comment type="caution">
    <text evidence="1">The sequence shown here is derived from an EMBL/GenBank/DDBJ whole genome shotgun (WGS) entry which is preliminary data.</text>
</comment>
<reference evidence="1" key="1">
    <citation type="submission" date="2023-07" db="EMBL/GenBank/DDBJ databases">
        <authorList>
            <consortium name="AG Swart"/>
            <person name="Singh M."/>
            <person name="Singh A."/>
            <person name="Seah K."/>
            <person name="Emmerich C."/>
        </authorList>
    </citation>
    <scope>NUCLEOTIDE SEQUENCE</scope>
    <source>
        <strain evidence="1">DP1</strain>
    </source>
</reference>
<name>A0AAD1U5Z7_EUPCR</name>
<accession>A0AAD1U5Z7</accession>
<dbReference type="AlphaFoldDB" id="A0AAD1U5Z7"/>
<evidence type="ECO:0000313" key="1">
    <source>
        <dbReference type="EMBL" id="CAI2362523.1"/>
    </source>
</evidence>